<keyword evidence="3" id="KW-1185">Reference proteome</keyword>
<dbReference type="OMA" id="MENHIKP"/>
<gene>
    <name evidence="2" type="ORF">PPL_07660</name>
</gene>
<dbReference type="InterPro" id="IPR000626">
    <property type="entry name" value="Ubiquitin-like_dom"/>
</dbReference>
<dbReference type="Proteomes" id="UP000001396">
    <property type="component" value="Unassembled WGS sequence"/>
</dbReference>
<sequence>MSLLKLNFQTSAKTYWNQTFSEDATLNEMVKQLEETGKYQPNQNEYVLMYDDQVLTNRDQTLKELSVKNDDHFNLVDKKHYNSDKVLKLFVEKLDTQDTPIIFENLKHYQTIRSLIKEISALINVDASKLAIVYSGKRLNEYRTLSNSALCQGETLKLLILK</sequence>
<dbReference type="EMBL" id="ADBJ01000035">
    <property type="protein sequence ID" value="EFA79242.1"/>
    <property type="molecule type" value="Genomic_DNA"/>
</dbReference>
<evidence type="ECO:0000313" key="2">
    <source>
        <dbReference type="EMBL" id="EFA79242.1"/>
    </source>
</evidence>
<reference evidence="2 3" key="1">
    <citation type="journal article" date="2011" name="Genome Res.">
        <title>Phylogeny-wide analysis of social amoeba genomes highlights ancient origins for complex intercellular communication.</title>
        <authorList>
            <person name="Heidel A.J."/>
            <person name="Lawal H.M."/>
            <person name="Felder M."/>
            <person name="Schilde C."/>
            <person name="Helps N.R."/>
            <person name="Tunggal B."/>
            <person name="Rivero F."/>
            <person name="John U."/>
            <person name="Schleicher M."/>
            <person name="Eichinger L."/>
            <person name="Platzer M."/>
            <person name="Noegel A.A."/>
            <person name="Schaap P."/>
            <person name="Gloeckner G."/>
        </authorList>
    </citation>
    <scope>NUCLEOTIDE SEQUENCE [LARGE SCALE GENOMIC DNA]</scope>
    <source>
        <strain evidence="3">ATCC 26659 / Pp 5 / PN500</strain>
    </source>
</reference>
<name>D3BGK8_HETP5</name>
<dbReference type="RefSeq" id="XP_020431363.1">
    <property type="nucleotide sequence ID" value="XM_020578494.1"/>
</dbReference>
<dbReference type="InterPro" id="IPR029071">
    <property type="entry name" value="Ubiquitin-like_domsf"/>
</dbReference>
<feature type="domain" description="Ubiquitin-like" evidence="1">
    <location>
        <begin position="87"/>
        <end position="162"/>
    </location>
</feature>
<dbReference type="PROSITE" id="PS50053">
    <property type="entry name" value="UBIQUITIN_2"/>
    <property type="match status" value="1"/>
</dbReference>
<dbReference type="AlphaFoldDB" id="D3BGK8"/>
<dbReference type="Gene3D" id="3.10.20.90">
    <property type="entry name" value="Phosphatidylinositol 3-kinase Catalytic Subunit, Chain A, domain 1"/>
    <property type="match status" value="1"/>
</dbReference>
<dbReference type="InParanoid" id="D3BGK8"/>
<comment type="caution">
    <text evidence="2">The sequence shown here is derived from an EMBL/GenBank/DDBJ whole genome shotgun (WGS) entry which is preliminary data.</text>
</comment>
<dbReference type="CDD" id="cd17039">
    <property type="entry name" value="Ubl_ubiquitin_like"/>
    <property type="match status" value="1"/>
</dbReference>
<organism evidence="2 3">
    <name type="scientific">Heterostelium pallidum (strain ATCC 26659 / Pp 5 / PN500)</name>
    <name type="common">Cellular slime mold</name>
    <name type="synonym">Polysphondylium pallidum</name>
    <dbReference type="NCBI Taxonomy" id="670386"/>
    <lineage>
        <taxon>Eukaryota</taxon>
        <taxon>Amoebozoa</taxon>
        <taxon>Evosea</taxon>
        <taxon>Eumycetozoa</taxon>
        <taxon>Dictyostelia</taxon>
        <taxon>Acytosteliales</taxon>
        <taxon>Acytosteliaceae</taxon>
        <taxon>Heterostelium</taxon>
    </lineage>
</organism>
<dbReference type="Pfam" id="PF00240">
    <property type="entry name" value="ubiquitin"/>
    <property type="match status" value="1"/>
</dbReference>
<evidence type="ECO:0000259" key="1">
    <source>
        <dbReference type="PROSITE" id="PS50053"/>
    </source>
</evidence>
<dbReference type="GeneID" id="31363141"/>
<evidence type="ECO:0000313" key="3">
    <source>
        <dbReference type="Proteomes" id="UP000001396"/>
    </source>
</evidence>
<dbReference type="SUPFAM" id="SSF54236">
    <property type="entry name" value="Ubiquitin-like"/>
    <property type="match status" value="2"/>
</dbReference>
<protein>
    <recommendedName>
        <fullName evidence="1">Ubiquitin-like domain-containing protein</fullName>
    </recommendedName>
</protein>
<proteinExistence type="predicted"/>
<accession>D3BGK8</accession>